<comment type="caution">
    <text evidence="2">The sequence shown here is derived from an EMBL/GenBank/DDBJ whole genome shotgun (WGS) entry which is preliminary data.</text>
</comment>
<sequence length="282" mass="31992">MRICRYWARASVDHHGEATADGEFVGVGWSEQSQADAEARALERARRIAERMRDRLGAVEDLREDYYADRPLREPIVDELHHEGRLVGAITRNIYGAFVLNAAEAMFVDIDRPRPSVVGFFARLMGKKPERVVDGVPERVAAVVGRHPGLGLRLYETAAGYRGLVTSRPCDPADGETKALLEAFDSDRLYVRLCEAQQCFRARLSPKPWRVGMPTPPRQYPWLDERRRQAFEKWSQRYEQASRSATVCRFVDTFGEEAVHPDVQPVLSLHDELACGEAERLA</sequence>
<dbReference type="RefSeq" id="WP_425345281.1">
    <property type="nucleotide sequence ID" value="NZ_JBGUBD010000004.1"/>
</dbReference>
<organism evidence="2 3">
    <name type="scientific">Natronomicrosphaera hydrolytica</name>
    <dbReference type="NCBI Taxonomy" id="3242702"/>
    <lineage>
        <taxon>Bacteria</taxon>
        <taxon>Pseudomonadati</taxon>
        <taxon>Planctomycetota</taxon>
        <taxon>Phycisphaerae</taxon>
        <taxon>Phycisphaerales</taxon>
        <taxon>Phycisphaeraceae</taxon>
        <taxon>Natronomicrosphaera</taxon>
    </lineage>
</organism>
<dbReference type="EMBL" id="JBGUBD010000004">
    <property type="protein sequence ID" value="MFA9478359.1"/>
    <property type="molecule type" value="Genomic_DNA"/>
</dbReference>
<protein>
    <submittedName>
        <fullName evidence="2">Uncharacterized protein</fullName>
    </submittedName>
</protein>
<proteinExistence type="predicted"/>
<evidence type="ECO:0000313" key="3">
    <source>
        <dbReference type="Proteomes" id="UP001575105"/>
    </source>
</evidence>
<accession>A0ABV4U777</accession>
<keyword evidence="1" id="KW-0175">Coiled coil</keyword>
<gene>
    <name evidence="2" type="ORF">ACERK3_08625</name>
</gene>
<dbReference type="Proteomes" id="UP001575105">
    <property type="component" value="Unassembled WGS sequence"/>
</dbReference>
<evidence type="ECO:0000256" key="1">
    <source>
        <dbReference type="SAM" id="Coils"/>
    </source>
</evidence>
<evidence type="ECO:0000313" key="2">
    <source>
        <dbReference type="EMBL" id="MFA9478359.1"/>
    </source>
</evidence>
<reference evidence="2 3" key="1">
    <citation type="submission" date="2024-08" db="EMBL/GenBank/DDBJ databases">
        <title>Whole-genome sequencing of halo(alkali)philic microorganisms from hypersaline lakes.</title>
        <authorList>
            <person name="Sorokin D.Y."/>
            <person name="Merkel A.Y."/>
            <person name="Messina E."/>
            <person name="Yakimov M."/>
        </authorList>
    </citation>
    <scope>NUCLEOTIDE SEQUENCE [LARGE SCALE GENOMIC DNA]</scope>
    <source>
        <strain evidence="2 3">AB-hyl4</strain>
    </source>
</reference>
<name>A0ABV4U777_9BACT</name>
<feature type="coiled-coil region" evidence="1">
    <location>
        <begin position="35"/>
        <end position="62"/>
    </location>
</feature>
<keyword evidence="3" id="KW-1185">Reference proteome</keyword>